<protein>
    <recommendedName>
        <fullName evidence="2">Outer membrane protein assembly factor BamC</fullName>
    </recommendedName>
</protein>
<sequence>MHLSKKIVFISISGTILSGCSMFQNSENTYQNTYRDTESEMVQTLEMPPNLFNPGKAKSQLAETLAQLDQDKKSEQGNNDYIPAFQADGLSIKSNLSERWLEIDSTNSEQVWENSKRFLQSLGFTVAEERKDIGILKTKYLKRTELVPLDDVGLITKMLNSWRPELAEGIFDKFVVRVETDMGASVTRIYFSHHMLYSPEVNEEISGTDRWKIKPYRPEMEAQALYQAMVFFGSSSDRALAQLKVTEQMVELVEGEEFSHLVLRASLDKGWSYLQAMIYRADWQVTETDSAHHSLWVKVPESVKQEKSFLSTLAFWKESEQQDLPEVVKLQLKASDDDSKIHLTVQSPEGVTPLDGAQRRYIFENLGLLAQ</sequence>
<dbReference type="InterPro" id="IPR042268">
    <property type="entry name" value="BamC_C"/>
</dbReference>
<dbReference type="PROSITE" id="PS51257">
    <property type="entry name" value="PROKAR_LIPOPROTEIN"/>
    <property type="match status" value="1"/>
</dbReference>
<evidence type="ECO:0000313" key="1">
    <source>
        <dbReference type="EMBL" id="VAW48936.1"/>
    </source>
</evidence>
<dbReference type="AlphaFoldDB" id="A0A3B0WX52"/>
<reference evidence="1" key="1">
    <citation type="submission" date="2018-06" db="EMBL/GenBank/DDBJ databases">
        <authorList>
            <person name="Zhirakovskaya E."/>
        </authorList>
    </citation>
    <scope>NUCLEOTIDE SEQUENCE</scope>
</reference>
<accession>A0A3B0WX52</accession>
<proteinExistence type="predicted"/>
<gene>
    <name evidence="1" type="ORF">MNBD_GAMMA04-1131</name>
</gene>
<dbReference type="Gene3D" id="3.30.310.170">
    <property type="entry name" value="Outer membrane protein assembly factor BamC"/>
    <property type="match status" value="1"/>
</dbReference>
<dbReference type="EMBL" id="UOFB01000308">
    <property type="protein sequence ID" value="VAW48936.1"/>
    <property type="molecule type" value="Genomic_DNA"/>
</dbReference>
<evidence type="ECO:0008006" key="2">
    <source>
        <dbReference type="Google" id="ProtNLM"/>
    </source>
</evidence>
<name>A0A3B0WX52_9ZZZZ</name>
<organism evidence="1">
    <name type="scientific">hydrothermal vent metagenome</name>
    <dbReference type="NCBI Taxonomy" id="652676"/>
    <lineage>
        <taxon>unclassified sequences</taxon>
        <taxon>metagenomes</taxon>
        <taxon>ecological metagenomes</taxon>
    </lineage>
</organism>